<feature type="repeat" description="ANK" evidence="3">
    <location>
        <begin position="33"/>
        <end position="59"/>
    </location>
</feature>
<evidence type="ECO:0000256" key="3">
    <source>
        <dbReference type="PROSITE-ProRule" id="PRU00023"/>
    </source>
</evidence>
<feature type="non-terminal residue" evidence="4">
    <location>
        <position position="1"/>
    </location>
</feature>
<keyword evidence="5" id="KW-1185">Reference proteome</keyword>
<dbReference type="EMBL" id="ML978292">
    <property type="protein sequence ID" value="KAF2024542.1"/>
    <property type="molecule type" value="Genomic_DNA"/>
</dbReference>
<feature type="repeat" description="ANK" evidence="3">
    <location>
        <begin position="68"/>
        <end position="85"/>
    </location>
</feature>
<evidence type="ECO:0000256" key="2">
    <source>
        <dbReference type="ARBA" id="ARBA00023043"/>
    </source>
</evidence>
<organism evidence="4 5">
    <name type="scientific">Setomelanomma holmii</name>
    <dbReference type="NCBI Taxonomy" id="210430"/>
    <lineage>
        <taxon>Eukaryota</taxon>
        <taxon>Fungi</taxon>
        <taxon>Dikarya</taxon>
        <taxon>Ascomycota</taxon>
        <taxon>Pezizomycotina</taxon>
        <taxon>Dothideomycetes</taxon>
        <taxon>Pleosporomycetidae</taxon>
        <taxon>Pleosporales</taxon>
        <taxon>Pleosporineae</taxon>
        <taxon>Phaeosphaeriaceae</taxon>
        <taxon>Setomelanomma</taxon>
    </lineage>
</organism>
<sequence>GQPIFIYAAESGDIELIRKLIEKGADVSAANSRGWTPIFQACKCGHPEAVKALLAKGADAAESCHCGCGWTPLHGACQNGHVDIV</sequence>
<keyword evidence="1" id="KW-0677">Repeat</keyword>
<reference evidence="4" key="1">
    <citation type="journal article" date="2020" name="Stud. Mycol.">
        <title>101 Dothideomycetes genomes: a test case for predicting lifestyles and emergence of pathogens.</title>
        <authorList>
            <person name="Haridas S."/>
            <person name="Albert R."/>
            <person name="Binder M."/>
            <person name="Bloem J."/>
            <person name="Labutti K."/>
            <person name="Salamov A."/>
            <person name="Andreopoulos B."/>
            <person name="Baker S."/>
            <person name="Barry K."/>
            <person name="Bills G."/>
            <person name="Bluhm B."/>
            <person name="Cannon C."/>
            <person name="Castanera R."/>
            <person name="Culley D."/>
            <person name="Daum C."/>
            <person name="Ezra D."/>
            <person name="Gonzalez J."/>
            <person name="Henrissat B."/>
            <person name="Kuo A."/>
            <person name="Liang C."/>
            <person name="Lipzen A."/>
            <person name="Lutzoni F."/>
            <person name="Magnuson J."/>
            <person name="Mondo S."/>
            <person name="Nolan M."/>
            <person name="Ohm R."/>
            <person name="Pangilinan J."/>
            <person name="Park H.-J."/>
            <person name="Ramirez L."/>
            <person name="Alfaro M."/>
            <person name="Sun H."/>
            <person name="Tritt A."/>
            <person name="Yoshinaga Y."/>
            <person name="Zwiers L.-H."/>
            <person name="Turgeon B."/>
            <person name="Goodwin S."/>
            <person name="Spatafora J."/>
            <person name="Crous P."/>
            <person name="Grigoriev I."/>
        </authorList>
    </citation>
    <scope>NUCLEOTIDE SEQUENCE</scope>
    <source>
        <strain evidence="4">CBS 110217</strain>
    </source>
</reference>
<comment type="caution">
    <text evidence="4">The sequence shown here is derived from an EMBL/GenBank/DDBJ whole genome shotgun (WGS) entry which is preliminary data.</text>
</comment>
<dbReference type="Pfam" id="PF12796">
    <property type="entry name" value="Ank_2"/>
    <property type="match status" value="1"/>
</dbReference>
<dbReference type="SMART" id="SM00248">
    <property type="entry name" value="ANK"/>
    <property type="match status" value="2"/>
</dbReference>
<dbReference type="Proteomes" id="UP000799777">
    <property type="component" value="Unassembled WGS sequence"/>
</dbReference>
<evidence type="ECO:0000313" key="5">
    <source>
        <dbReference type="Proteomes" id="UP000799777"/>
    </source>
</evidence>
<dbReference type="PROSITE" id="PS50297">
    <property type="entry name" value="ANK_REP_REGION"/>
    <property type="match status" value="3"/>
</dbReference>
<dbReference type="GO" id="GO:0085020">
    <property type="term" value="P:protein K6-linked ubiquitination"/>
    <property type="evidence" value="ECO:0007669"/>
    <property type="project" value="TreeGrafter"/>
</dbReference>
<name>A0A9P4LHG4_9PLEO</name>
<dbReference type="OrthoDB" id="3796634at2759"/>
<evidence type="ECO:0000256" key="1">
    <source>
        <dbReference type="ARBA" id="ARBA00022737"/>
    </source>
</evidence>
<dbReference type="InterPro" id="IPR036770">
    <property type="entry name" value="Ankyrin_rpt-contain_sf"/>
</dbReference>
<evidence type="ECO:0000313" key="4">
    <source>
        <dbReference type="EMBL" id="KAF2024542.1"/>
    </source>
</evidence>
<dbReference type="GO" id="GO:0004842">
    <property type="term" value="F:ubiquitin-protein transferase activity"/>
    <property type="evidence" value="ECO:0007669"/>
    <property type="project" value="TreeGrafter"/>
</dbReference>
<keyword evidence="2 3" id="KW-0040">ANK repeat</keyword>
<dbReference type="InterPro" id="IPR002110">
    <property type="entry name" value="Ankyrin_rpt"/>
</dbReference>
<protein>
    <submittedName>
        <fullName evidence="4">Ankyrin</fullName>
    </submittedName>
</protein>
<dbReference type="PROSITE" id="PS50088">
    <property type="entry name" value="ANK_REPEAT"/>
    <property type="match status" value="3"/>
</dbReference>
<feature type="repeat" description="ANK" evidence="3">
    <location>
        <begin position="1"/>
        <end position="32"/>
    </location>
</feature>
<feature type="non-terminal residue" evidence="4">
    <location>
        <position position="85"/>
    </location>
</feature>
<accession>A0A9P4LHG4</accession>
<dbReference type="PANTHER" id="PTHR24171">
    <property type="entry name" value="ANKYRIN REPEAT DOMAIN-CONTAINING PROTEIN 39-RELATED"/>
    <property type="match status" value="1"/>
</dbReference>
<dbReference type="AlphaFoldDB" id="A0A9P4LHG4"/>
<gene>
    <name evidence="4" type="ORF">EK21DRAFT_17594</name>
</gene>
<dbReference type="PANTHER" id="PTHR24171:SF8">
    <property type="entry name" value="BRCA1-ASSOCIATED RING DOMAIN PROTEIN 1"/>
    <property type="match status" value="1"/>
</dbReference>
<dbReference type="Gene3D" id="1.25.40.20">
    <property type="entry name" value="Ankyrin repeat-containing domain"/>
    <property type="match status" value="1"/>
</dbReference>
<proteinExistence type="predicted"/>
<dbReference type="SUPFAM" id="SSF48403">
    <property type="entry name" value="Ankyrin repeat"/>
    <property type="match status" value="1"/>
</dbReference>